<accession>A0AAN9UTY3</accession>
<dbReference type="EMBL" id="JAKJXP020000031">
    <property type="protein sequence ID" value="KAK7753162.1"/>
    <property type="molecule type" value="Genomic_DNA"/>
</dbReference>
<dbReference type="Proteomes" id="UP001320420">
    <property type="component" value="Unassembled WGS sequence"/>
</dbReference>
<feature type="signal peptide" evidence="1">
    <location>
        <begin position="1"/>
        <end position="21"/>
    </location>
</feature>
<dbReference type="AlphaFoldDB" id="A0AAN9UTY3"/>
<organism evidence="2 3">
    <name type="scientific">Diatrype stigma</name>
    <dbReference type="NCBI Taxonomy" id="117547"/>
    <lineage>
        <taxon>Eukaryota</taxon>
        <taxon>Fungi</taxon>
        <taxon>Dikarya</taxon>
        <taxon>Ascomycota</taxon>
        <taxon>Pezizomycotina</taxon>
        <taxon>Sordariomycetes</taxon>
        <taxon>Xylariomycetidae</taxon>
        <taxon>Xylariales</taxon>
        <taxon>Diatrypaceae</taxon>
        <taxon>Diatrype</taxon>
    </lineage>
</organism>
<gene>
    <name evidence="2" type="ORF">SLS62_004895</name>
</gene>
<evidence type="ECO:0000313" key="2">
    <source>
        <dbReference type="EMBL" id="KAK7753162.1"/>
    </source>
</evidence>
<name>A0AAN9UTY3_9PEZI</name>
<reference evidence="2 3" key="1">
    <citation type="submission" date="2024-02" db="EMBL/GenBank/DDBJ databases">
        <title>De novo assembly and annotation of 12 fungi associated with fruit tree decline syndrome in Ontario, Canada.</title>
        <authorList>
            <person name="Sulman M."/>
            <person name="Ellouze W."/>
            <person name="Ilyukhin E."/>
        </authorList>
    </citation>
    <scope>NUCLEOTIDE SEQUENCE [LARGE SCALE GENOMIC DNA]</scope>
    <source>
        <strain evidence="2 3">M11/M66-122</strain>
    </source>
</reference>
<comment type="caution">
    <text evidence="2">The sequence shown here is derived from an EMBL/GenBank/DDBJ whole genome shotgun (WGS) entry which is preliminary data.</text>
</comment>
<proteinExistence type="predicted"/>
<feature type="chain" id="PRO_5042892650" evidence="1">
    <location>
        <begin position="22"/>
        <end position="210"/>
    </location>
</feature>
<protein>
    <submittedName>
        <fullName evidence="2">Uncharacterized protein</fullName>
    </submittedName>
</protein>
<keyword evidence="3" id="KW-1185">Reference proteome</keyword>
<keyword evidence="1" id="KW-0732">Signal</keyword>
<evidence type="ECO:0000256" key="1">
    <source>
        <dbReference type="SAM" id="SignalP"/>
    </source>
</evidence>
<evidence type="ECO:0000313" key="3">
    <source>
        <dbReference type="Proteomes" id="UP001320420"/>
    </source>
</evidence>
<sequence>MAAKILATTLLLASSAASVSAAPSRVGSSGSRNFKLTAQLETALSGGPNVEDYEVGIYSPKPDGGILTLTEPGEGAVFTGGTHNQTLSVAAGAGSGSGNSTGFSCSSGAAGQWVVAPGGTATVPSTNTVNVCCPTSAGGSGVIGSSGFTIASNGTSAASAGILNFVGGGWMACQGGVLGVNDDYNVLSFIKDGQRPILGCQDIELIPVYV</sequence>